<evidence type="ECO:0000313" key="2">
    <source>
        <dbReference type="EMBL" id="SVA32575.1"/>
    </source>
</evidence>
<dbReference type="SUPFAM" id="SSF100950">
    <property type="entry name" value="NagB/RpiA/CoA transferase-like"/>
    <property type="match status" value="2"/>
</dbReference>
<dbReference type="SMART" id="SM00882">
    <property type="entry name" value="CoA_trans"/>
    <property type="match status" value="2"/>
</dbReference>
<name>A0A381UWS8_9ZZZZ</name>
<dbReference type="InterPro" id="IPR037171">
    <property type="entry name" value="NagB/RpiA_transferase-like"/>
</dbReference>
<dbReference type="Pfam" id="PF01144">
    <property type="entry name" value="CoA_trans"/>
    <property type="match status" value="2"/>
</dbReference>
<dbReference type="InterPro" id="IPR012792">
    <property type="entry name" value="3-oxoacid_CoA-transf_A"/>
</dbReference>
<dbReference type="PANTHER" id="PTHR13707:SF60">
    <property type="entry name" value="ACETATE COA-TRANSFERASE SUBUNIT ALPHA"/>
    <property type="match status" value="1"/>
</dbReference>
<dbReference type="NCBIfam" id="TIGR02429">
    <property type="entry name" value="pcaI_scoA_fam"/>
    <property type="match status" value="1"/>
</dbReference>
<proteinExistence type="predicted"/>
<dbReference type="InterPro" id="IPR004165">
    <property type="entry name" value="CoA_trans_fam_I"/>
</dbReference>
<dbReference type="Gene3D" id="3.40.1080.10">
    <property type="entry name" value="Glutaconate Coenzyme A-transferase"/>
    <property type="match status" value="2"/>
</dbReference>
<evidence type="ECO:0000256" key="1">
    <source>
        <dbReference type="ARBA" id="ARBA00022679"/>
    </source>
</evidence>
<dbReference type="AlphaFoldDB" id="A0A381UWS8"/>
<keyword evidence="1" id="KW-0808">Transferase</keyword>
<organism evidence="2">
    <name type="scientific">marine metagenome</name>
    <dbReference type="NCBI Taxonomy" id="408172"/>
    <lineage>
        <taxon>unclassified sequences</taxon>
        <taxon>metagenomes</taxon>
        <taxon>ecological metagenomes</taxon>
    </lineage>
</organism>
<sequence>MPGTPLDPAAMARRAAQELFSGAVVALGPGIPCYLPGELSSTDGVWFLADSGILGIQEMGLDADAVDAGGNTVALLTGGAYTGVVDIAGILRGGHTSLAFLQPSQVAANGDFVHWTTEATEGLFAPGPAVDMAYGASTVVAVMPHQYPSGRSNIVERCGLPVDGIGQVDIIVTDAAVMKTGPDGLELVEIAPGWTTEEIEAITDAPLAVSSGLKEMTFQVPTLGPLNKVYPSAMDALKDVPEGSTINVDGFAGPGGMAHYLMVGLRDLGVKGLQLISNTAGVARVSAFGAPNVIDHSILVENNQVAKATASYPVSPSVSRPSAFEGAFNRGETELEVVPQGTLAERLRCGGAGVAAFYTPTGAGTLLAEGKEARNIGGKDFVLEAGLRADFCIIRGHKADTLGNVVYKGTSRNFNPVMATTARISVVEVDEIVEPGQLGPEEIVTPGLYIDRIVLRPPDFSAYL</sequence>
<dbReference type="GO" id="GO:0008410">
    <property type="term" value="F:CoA-transferase activity"/>
    <property type="evidence" value="ECO:0007669"/>
    <property type="project" value="InterPro"/>
</dbReference>
<gene>
    <name evidence="2" type="ORF">METZ01_LOCUS85429</name>
</gene>
<protein>
    <recommendedName>
        <fullName evidence="3">3-oxoacid CoA-transferase</fullName>
    </recommendedName>
</protein>
<dbReference type="EMBL" id="UINC01007305">
    <property type="protein sequence ID" value="SVA32575.1"/>
    <property type="molecule type" value="Genomic_DNA"/>
</dbReference>
<dbReference type="PANTHER" id="PTHR13707">
    <property type="entry name" value="KETOACID-COENZYME A TRANSFERASE"/>
    <property type="match status" value="1"/>
</dbReference>
<accession>A0A381UWS8</accession>
<evidence type="ECO:0008006" key="3">
    <source>
        <dbReference type="Google" id="ProtNLM"/>
    </source>
</evidence>
<reference evidence="2" key="1">
    <citation type="submission" date="2018-05" db="EMBL/GenBank/DDBJ databases">
        <authorList>
            <person name="Lanie J.A."/>
            <person name="Ng W.-L."/>
            <person name="Kazmierczak K.M."/>
            <person name="Andrzejewski T.M."/>
            <person name="Davidsen T.M."/>
            <person name="Wayne K.J."/>
            <person name="Tettelin H."/>
            <person name="Glass J.I."/>
            <person name="Rusch D."/>
            <person name="Podicherti R."/>
            <person name="Tsui H.-C.T."/>
            <person name="Winkler M.E."/>
        </authorList>
    </citation>
    <scope>NUCLEOTIDE SEQUENCE</scope>
</reference>